<keyword evidence="2" id="KW-0503">Monooxygenase</keyword>
<dbReference type="Pfam" id="PF03992">
    <property type="entry name" value="ABM"/>
    <property type="match status" value="1"/>
</dbReference>
<dbReference type="GO" id="GO:0004497">
    <property type="term" value="F:monooxygenase activity"/>
    <property type="evidence" value="ECO:0007669"/>
    <property type="project" value="UniProtKB-KW"/>
</dbReference>
<evidence type="ECO:0000259" key="1">
    <source>
        <dbReference type="PROSITE" id="PS51725"/>
    </source>
</evidence>
<evidence type="ECO:0000313" key="3">
    <source>
        <dbReference type="Proteomes" id="UP000481421"/>
    </source>
</evidence>
<proteinExistence type="predicted"/>
<gene>
    <name evidence="2" type="ORF">G3572_01950</name>
</gene>
<dbReference type="Proteomes" id="UP000481421">
    <property type="component" value="Unassembled WGS sequence"/>
</dbReference>
<name>A0A6B3RHS5_9RHOB</name>
<dbReference type="RefSeq" id="WP_164608985.1">
    <property type="nucleotide sequence ID" value="NZ_JAAIKE010000001.1"/>
</dbReference>
<dbReference type="InterPro" id="IPR007138">
    <property type="entry name" value="ABM_dom"/>
</dbReference>
<evidence type="ECO:0000313" key="2">
    <source>
        <dbReference type="EMBL" id="NEX44951.1"/>
    </source>
</evidence>
<keyword evidence="3" id="KW-1185">Reference proteome</keyword>
<accession>A0A6B3RHS5</accession>
<protein>
    <submittedName>
        <fullName evidence="2">Antibiotic biosynthesis monooxygenase</fullName>
    </submittedName>
</protein>
<dbReference type="AlphaFoldDB" id="A0A6B3RHS5"/>
<comment type="caution">
    <text evidence="2">The sequence shown here is derived from an EMBL/GenBank/DDBJ whole genome shotgun (WGS) entry which is preliminary data.</text>
</comment>
<feature type="domain" description="ABM" evidence="1">
    <location>
        <begin position="1"/>
        <end position="90"/>
    </location>
</feature>
<dbReference type="SUPFAM" id="SSF54909">
    <property type="entry name" value="Dimeric alpha+beta barrel"/>
    <property type="match status" value="1"/>
</dbReference>
<dbReference type="EMBL" id="JAAIKE010000001">
    <property type="protein sequence ID" value="NEX44951.1"/>
    <property type="molecule type" value="Genomic_DNA"/>
</dbReference>
<organism evidence="2 3">
    <name type="scientific">Pseudotabrizicola algicola</name>
    <dbReference type="NCBI Taxonomy" id="2709381"/>
    <lineage>
        <taxon>Bacteria</taxon>
        <taxon>Pseudomonadati</taxon>
        <taxon>Pseudomonadota</taxon>
        <taxon>Alphaproteobacteria</taxon>
        <taxon>Rhodobacterales</taxon>
        <taxon>Paracoccaceae</taxon>
        <taxon>Pseudotabrizicola</taxon>
    </lineage>
</organism>
<reference evidence="2 3" key="1">
    <citation type="submission" date="2020-02" db="EMBL/GenBank/DDBJ databases">
        <title>Rhodobacter algicola sp. nov., isolated from microalga culture.</title>
        <authorList>
            <person name="Park C.-Y."/>
        </authorList>
    </citation>
    <scope>NUCLEOTIDE SEQUENCE [LARGE SCALE GENOMIC DNA]</scope>
    <source>
        <strain evidence="2 3">ETT8</strain>
    </source>
</reference>
<dbReference type="PROSITE" id="PS51725">
    <property type="entry name" value="ABM"/>
    <property type="match status" value="1"/>
</dbReference>
<dbReference type="InterPro" id="IPR011008">
    <property type="entry name" value="Dimeric_a/b-barrel"/>
</dbReference>
<dbReference type="Gene3D" id="3.30.70.100">
    <property type="match status" value="1"/>
</dbReference>
<keyword evidence="2" id="KW-0560">Oxidoreductase</keyword>
<sequence length="92" mass="10998">MIRLKGHLICMTPEEAQTVREHMAEHIRLSQAEPGCLSFEISQTDDPMIWDVRESFRTRADFDAHQTRTRASRWFEATRHILRDFQIEELRD</sequence>